<keyword evidence="12 22" id="KW-1133">Transmembrane helix</keyword>
<dbReference type="InterPro" id="IPR003599">
    <property type="entry name" value="Ig_sub"/>
</dbReference>
<dbReference type="GeneID" id="118404299"/>
<dbReference type="Pfam" id="PF07679">
    <property type="entry name" value="I-set"/>
    <property type="match status" value="1"/>
</dbReference>
<evidence type="ECO:0000256" key="4">
    <source>
        <dbReference type="ARBA" id="ARBA00022553"/>
    </source>
</evidence>
<dbReference type="InterPro" id="IPR036116">
    <property type="entry name" value="FN3_sf"/>
</dbReference>
<dbReference type="GO" id="GO:0005886">
    <property type="term" value="C:plasma membrane"/>
    <property type="evidence" value="ECO:0000318"/>
    <property type="project" value="GO_Central"/>
</dbReference>
<dbReference type="InterPro" id="IPR013783">
    <property type="entry name" value="Ig-like_fold"/>
</dbReference>
<feature type="domain" description="Ig-like" evidence="25">
    <location>
        <begin position="611"/>
        <end position="699"/>
    </location>
</feature>
<evidence type="ECO:0000256" key="14">
    <source>
        <dbReference type="ARBA" id="ARBA00023137"/>
    </source>
</evidence>
<dbReference type="SUPFAM" id="SSF49265">
    <property type="entry name" value="Fibronectin type III"/>
    <property type="match status" value="1"/>
</dbReference>
<comment type="similarity">
    <text evidence="2">Belongs to the protein kinase superfamily. CAMK Ser/Thr protein kinase family.</text>
</comment>
<dbReference type="PANTHER" id="PTHR11640:SF164">
    <property type="entry name" value="MAM DOMAIN-CONTAINING GLYCOSYLPHOSPHATIDYLINOSITOL ANCHOR PROTEIN 1"/>
    <property type="match status" value="1"/>
</dbReference>
<feature type="domain" description="Ig-like" evidence="25">
    <location>
        <begin position="121"/>
        <end position="215"/>
    </location>
</feature>
<feature type="domain" description="Ig-like" evidence="25">
    <location>
        <begin position="234"/>
        <end position="318"/>
    </location>
</feature>
<dbReference type="OMA" id="NHVERTH"/>
<keyword evidence="16" id="KW-0675">Receptor</keyword>
<evidence type="ECO:0000256" key="19">
    <source>
        <dbReference type="ARBA" id="ARBA00056965"/>
    </source>
</evidence>
<dbReference type="PANTHER" id="PTHR11640">
    <property type="entry name" value="NEPHRIN"/>
    <property type="match status" value="1"/>
</dbReference>
<keyword evidence="26" id="KW-1185">Reference proteome</keyword>
<keyword evidence="10" id="KW-0418">Kinase</keyword>
<keyword evidence="17" id="KW-0325">Glycoprotein</keyword>
<feature type="domain" description="Ig-like" evidence="25">
    <location>
        <begin position="18"/>
        <end position="113"/>
    </location>
</feature>
<feature type="domain" description="Ig-like" evidence="25">
    <location>
        <begin position="425"/>
        <end position="511"/>
    </location>
</feature>
<keyword evidence="13 22" id="KW-0472">Membrane</keyword>
<evidence type="ECO:0000256" key="16">
    <source>
        <dbReference type="ARBA" id="ARBA00023170"/>
    </source>
</evidence>
<dbReference type="InterPro" id="IPR007110">
    <property type="entry name" value="Ig-like_dom"/>
</dbReference>
<sequence length="1251" mass="133570">MKMNHFRFDNFSTVPPDPVLTISGYTTGVSAGQSLPLTCTSTQGKPPAHVTWWNGDVEQQQAVYSSTPDSSTYQGDATSVLTLAVQPANNQETYQCRVSQLETELERQNVQLNVRFMTGPPTLTGYSGPINTGSSLTLTCTTGSSNPPASISWTLVGGSASSATFPSDTEGQYGGTITSEQTILPNQRPQDNGSQIKCTATKSELGQSMDSSTVTINVRFYLGGIGITGHTNSVTSGSSLTLTCTSGSSNPPANISWTRVGGAAPTGTDQPQTDGQHGGKITSQQISLTNLQAQDNGAQFKCTVTNSAVSQREEKTVTIDVQYAPTNVQVSCNPSDLSDLREGRRLECTCTADSNPAAQYSWIKDSTAGPLPTGVVLDTTVGTLTFSTLDRTHSGVYSCTANSGISPEATSGGVTLDIKYAPIEPTIVSNATTVEEGDSVQLTCQTTSNPPALYNWTKQSGDLPGDAKEETIGQTSVLVIPGLTKDDSGTYICTASNVVLPGGTAEDYNLTVLYLHQPIVRSNEVSIVDGTLQQAAVGENTNVSITCTADANPTAEIKWTGPQEEVTNEGQLQFNHVERTHAGNHTCKASNSIKGEPRSKEVTLEITVNYPASITCITPPVAVDEYDDVNMTCTADSNPAPDNFSWAYMDGTTLTGTTSVNRFSLTTSITAITYQQAGTYTCTAGNGIGTADSEGTNVTVEYAPKFYPPPDPYPAAIGADVSMQCSAFAVPNSIAFTWSTNGTTLTNSSRLNIQSSRETSVLTIIGVEQVDYGTYNCTAANIKGSSSTTRTLQPLGPPGTPSGLIVLSKNTQFVVRIAWTADFNGGLDTAHIVQLREVGADQWEDVGSRQQTASEQRRTFNITLDLKAQQAGDYQIRINARNTQGEAWSESVDLKLEASQHLSGRMTTNENWVEALKDSESTEFRQKKALWERNLDKVFSSLIGYEGATITQFSQGSVVGDFEAVVAESETQAAIEAFETQVNTGSVGDLTVVKESSQISVTRPPVDGDSTATIIIIAAVVCGVVFLAIIGVGVFVFRRWKSANKKPGQNHQNNIELDRVRDDTDGGYQSLKIPNRRTSDHTYQGLMARSGNETSPDATYEDVKTQSEFPRNQLDIKEELGQGEFGSVYKAEAWKISGNTGVTTVAVKELKGMTGPASSTAFFKELSVLKLLGTHPNVVSFLGCCTGADPFYLLLEYVSGGSLQSNLRTSRTQQTYGNLHGGSKSLSSRDLTKFAWDVAKGMSFLSAKKVN</sequence>
<dbReference type="CDD" id="cd00096">
    <property type="entry name" value="Ig"/>
    <property type="match status" value="2"/>
</dbReference>
<evidence type="ECO:0000256" key="10">
    <source>
        <dbReference type="ARBA" id="ARBA00022777"/>
    </source>
</evidence>
<reference evidence="26" key="1">
    <citation type="journal article" date="2020" name="Nat. Ecol. Evol.">
        <title>Deeply conserved synteny resolves early events in vertebrate evolution.</title>
        <authorList>
            <person name="Simakov O."/>
            <person name="Marletaz F."/>
            <person name="Yue J.X."/>
            <person name="O'Connell B."/>
            <person name="Jenkins J."/>
            <person name="Brandt A."/>
            <person name="Calef R."/>
            <person name="Tung C.H."/>
            <person name="Huang T.K."/>
            <person name="Schmutz J."/>
            <person name="Satoh N."/>
            <person name="Yu J.K."/>
            <person name="Putnam N.H."/>
            <person name="Green R.E."/>
            <person name="Rokhsar D.S."/>
        </authorList>
    </citation>
    <scope>NUCLEOTIDE SEQUENCE [LARGE SCALE GENOMIC DNA]</scope>
    <source>
        <strain evidence="26">S238N-H82</strain>
    </source>
</reference>
<evidence type="ECO:0000256" key="13">
    <source>
        <dbReference type="ARBA" id="ARBA00023136"/>
    </source>
</evidence>
<keyword evidence="8" id="KW-0677">Repeat</keyword>
<evidence type="ECO:0000259" key="25">
    <source>
        <dbReference type="PROSITE" id="PS50835"/>
    </source>
</evidence>
<feature type="region of interest" description="Disordered" evidence="21">
    <location>
        <begin position="261"/>
        <end position="280"/>
    </location>
</feature>
<evidence type="ECO:0000256" key="8">
    <source>
        <dbReference type="ARBA" id="ARBA00022737"/>
    </source>
</evidence>
<dbReference type="Pfam" id="PF13927">
    <property type="entry name" value="Ig_3"/>
    <property type="match status" value="4"/>
</dbReference>
<dbReference type="SUPFAM" id="SSF56112">
    <property type="entry name" value="Protein kinase-like (PK-like)"/>
    <property type="match status" value="1"/>
</dbReference>
<dbReference type="Pfam" id="PF08205">
    <property type="entry name" value="C2-set_2"/>
    <property type="match status" value="1"/>
</dbReference>
<feature type="domain" description="Ig-like" evidence="25">
    <location>
        <begin position="325"/>
        <end position="415"/>
    </location>
</feature>
<keyword evidence="7" id="KW-0732">Signal</keyword>
<keyword evidence="6 22" id="KW-0812">Transmembrane</keyword>
<dbReference type="InterPro" id="IPR013162">
    <property type="entry name" value="CD80_C2-set"/>
</dbReference>
<evidence type="ECO:0000256" key="12">
    <source>
        <dbReference type="ARBA" id="ARBA00022989"/>
    </source>
</evidence>
<dbReference type="InterPro" id="IPR013098">
    <property type="entry name" value="Ig_I-set"/>
</dbReference>
<evidence type="ECO:0000313" key="26">
    <source>
        <dbReference type="Proteomes" id="UP000001554"/>
    </source>
</evidence>
<feature type="compositionally biased region" description="Polar residues" evidence="21">
    <location>
        <begin position="267"/>
        <end position="280"/>
    </location>
</feature>
<dbReference type="FunFam" id="3.30.200.20:FF:000593">
    <property type="entry name" value="Predicted protein"/>
    <property type="match status" value="1"/>
</dbReference>
<feature type="domain" description="Ig-like" evidence="25">
    <location>
        <begin position="518"/>
        <end position="603"/>
    </location>
</feature>
<protein>
    <recommendedName>
        <fullName evidence="3">receptor protein-tyrosine kinase</fullName>
        <ecNumber evidence="3">2.7.10.1</ecNumber>
    </recommendedName>
</protein>
<evidence type="ECO:0000256" key="11">
    <source>
        <dbReference type="ARBA" id="ARBA00022840"/>
    </source>
</evidence>
<dbReference type="InterPro" id="IPR000719">
    <property type="entry name" value="Prot_kinase_dom"/>
</dbReference>
<evidence type="ECO:0000256" key="3">
    <source>
        <dbReference type="ARBA" id="ARBA00011902"/>
    </source>
</evidence>
<dbReference type="RefSeq" id="XP_035659260.1">
    <property type="nucleotide sequence ID" value="XM_035803367.1"/>
</dbReference>
<dbReference type="KEGG" id="bfo:118404299"/>
<dbReference type="GO" id="GO:0098609">
    <property type="term" value="P:cell-cell adhesion"/>
    <property type="evidence" value="ECO:0000318"/>
    <property type="project" value="GO_Central"/>
</dbReference>
<feature type="domain" description="Ig-like" evidence="25">
    <location>
        <begin position="704"/>
        <end position="793"/>
    </location>
</feature>
<feature type="transmembrane region" description="Helical" evidence="22">
    <location>
        <begin position="1012"/>
        <end position="1037"/>
    </location>
</feature>
<dbReference type="InterPro" id="IPR036179">
    <property type="entry name" value="Ig-like_dom_sf"/>
</dbReference>
<dbReference type="Proteomes" id="UP000001554">
    <property type="component" value="Chromosome 17"/>
</dbReference>
<evidence type="ECO:0000256" key="15">
    <source>
        <dbReference type="ARBA" id="ARBA00023157"/>
    </source>
</evidence>
<evidence type="ECO:0000259" key="23">
    <source>
        <dbReference type="PROSITE" id="PS50011"/>
    </source>
</evidence>
<evidence type="ECO:0000256" key="18">
    <source>
        <dbReference type="ARBA" id="ARBA00023319"/>
    </source>
</evidence>
<dbReference type="SUPFAM" id="SSF48726">
    <property type="entry name" value="Immunoglobulin"/>
    <property type="match status" value="7"/>
</dbReference>
<evidence type="ECO:0000313" key="27">
    <source>
        <dbReference type="RefSeq" id="XP_035659260.1"/>
    </source>
</evidence>
<dbReference type="CDD" id="cd12087">
    <property type="entry name" value="TM_EGFR-like"/>
    <property type="match status" value="1"/>
</dbReference>
<dbReference type="PROSITE" id="PS00107">
    <property type="entry name" value="PROTEIN_KINASE_ATP"/>
    <property type="match status" value="1"/>
</dbReference>
<dbReference type="PROSITE" id="PS50011">
    <property type="entry name" value="PROTEIN_KINASE_DOM"/>
    <property type="match status" value="1"/>
</dbReference>
<dbReference type="GO" id="GO:0005524">
    <property type="term" value="F:ATP binding"/>
    <property type="evidence" value="ECO:0007669"/>
    <property type="project" value="UniProtKB-UniRule"/>
</dbReference>
<accession>A0A9J7HGK9</accession>
<dbReference type="Gene3D" id="2.60.40.10">
    <property type="entry name" value="Immunoglobulins"/>
    <property type="match status" value="9"/>
</dbReference>
<reference evidence="27" key="2">
    <citation type="submission" date="2025-08" db="UniProtKB">
        <authorList>
            <consortium name="RefSeq"/>
        </authorList>
    </citation>
    <scope>IDENTIFICATION</scope>
    <source>
        <strain evidence="27">S238N-H82</strain>
        <tissue evidence="27">Testes</tissue>
    </source>
</reference>
<dbReference type="AlphaFoldDB" id="A0A9J7HGK9"/>
<keyword evidence="9 20" id="KW-0547">Nucleotide-binding</keyword>
<dbReference type="InterPro" id="IPR003961">
    <property type="entry name" value="FN3_dom"/>
</dbReference>
<evidence type="ECO:0000256" key="21">
    <source>
        <dbReference type="SAM" id="MobiDB-lite"/>
    </source>
</evidence>
<dbReference type="InterPro" id="IPR001245">
    <property type="entry name" value="Ser-Thr/Tyr_kinase_cat_dom"/>
</dbReference>
<keyword evidence="15" id="KW-1015">Disulfide bond</keyword>
<dbReference type="InterPro" id="IPR011009">
    <property type="entry name" value="Kinase-like_dom_sf"/>
</dbReference>
<dbReference type="InterPro" id="IPR000082">
    <property type="entry name" value="SEA_dom"/>
</dbReference>
<dbReference type="EC" id="2.7.10.1" evidence="3"/>
<evidence type="ECO:0000256" key="1">
    <source>
        <dbReference type="ARBA" id="ARBA00004479"/>
    </source>
</evidence>
<dbReference type="OrthoDB" id="5857426at2759"/>
<dbReference type="GO" id="GO:0005911">
    <property type="term" value="C:cell-cell junction"/>
    <property type="evidence" value="ECO:0000318"/>
    <property type="project" value="GO_Central"/>
</dbReference>
<name>A0A9J7HGK9_BRAFL</name>
<comment type="function">
    <text evidence="19">Receptor for basic fibroblast growth factor.</text>
</comment>
<feature type="binding site" evidence="20">
    <location>
        <position position="1148"/>
    </location>
    <ligand>
        <name>ATP</name>
        <dbReference type="ChEBI" id="CHEBI:30616"/>
    </ligand>
</feature>
<evidence type="ECO:0000256" key="20">
    <source>
        <dbReference type="PROSITE-ProRule" id="PRU10141"/>
    </source>
</evidence>
<evidence type="ECO:0000256" key="9">
    <source>
        <dbReference type="ARBA" id="ARBA00022741"/>
    </source>
</evidence>
<organism evidence="26 27">
    <name type="scientific">Branchiostoma floridae</name>
    <name type="common">Florida lancelet</name>
    <name type="synonym">Amphioxus</name>
    <dbReference type="NCBI Taxonomy" id="7739"/>
    <lineage>
        <taxon>Eukaryota</taxon>
        <taxon>Metazoa</taxon>
        <taxon>Chordata</taxon>
        <taxon>Cephalochordata</taxon>
        <taxon>Leptocardii</taxon>
        <taxon>Amphioxiformes</taxon>
        <taxon>Branchiostomatidae</taxon>
        <taxon>Branchiostoma</taxon>
    </lineage>
</organism>
<keyword evidence="14" id="KW-0829">Tyrosine-protein kinase</keyword>
<dbReference type="Gene3D" id="3.30.200.20">
    <property type="entry name" value="Phosphorylase Kinase, domain 1"/>
    <property type="match status" value="1"/>
</dbReference>
<dbReference type="GO" id="GO:0004714">
    <property type="term" value="F:transmembrane receptor protein tyrosine kinase activity"/>
    <property type="evidence" value="ECO:0007669"/>
    <property type="project" value="UniProtKB-EC"/>
</dbReference>
<dbReference type="InterPro" id="IPR051275">
    <property type="entry name" value="Cell_adhesion_signaling"/>
</dbReference>
<dbReference type="Pfam" id="PF07714">
    <property type="entry name" value="PK_Tyr_Ser-Thr"/>
    <property type="match status" value="1"/>
</dbReference>
<dbReference type="Pfam" id="PF13895">
    <property type="entry name" value="Ig_2"/>
    <property type="match status" value="2"/>
</dbReference>
<comment type="subcellular location">
    <subcellularLocation>
        <location evidence="1">Membrane</location>
        <topology evidence="1">Single-pass type I membrane protein</topology>
    </subcellularLocation>
</comment>
<keyword evidence="5" id="KW-0808">Transferase</keyword>
<dbReference type="CDD" id="cd00063">
    <property type="entry name" value="FN3"/>
    <property type="match status" value="1"/>
</dbReference>
<keyword evidence="18" id="KW-0393">Immunoglobulin domain</keyword>
<dbReference type="PROSITE" id="PS50835">
    <property type="entry name" value="IG_LIKE"/>
    <property type="match status" value="8"/>
</dbReference>
<feature type="domain" description="Protein kinase" evidence="23">
    <location>
        <begin position="1114"/>
        <end position="1251"/>
    </location>
</feature>
<keyword evidence="4" id="KW-0597">Phosphoprotein</keyword>
<dbReference type="SMART" id="SM00409">
    <property type="entry name" value="IG"/>
    <property type="match status" value="8"/>
</dbReference>
<dbReference type="PROSITE" id="PS50024">
    <property type="entry name" value="SEA"/>
    <property type="match status" value="1"/>
</dbReference>
<keyword evidence="11 20" id="KW-0067">ATP-binding</keyword>
<dbReference type="InterPro" id="IPR017441">
    <property type="entry name" value="Protein_kinase_ATP_BS"/>
</dbReference>
<feature type="domain" description="SEA" evidence="24">
    <location>
        <begin position="896"/>
        <end position="1004"/>
    </location>
</feature>
<evidence type="ECO:0000256" key="22">
    <source>
        <dbReference type="SAM" id="Phobius"/>
    </source>
</evidence>
<evidence type="ECO:0000256" key="5">
    <source>
        <dbReference type="ARBA" id="ARBA00022679"/>
    </source>
</evidence>
<proteinExistence type="inferred from homology"/>
<dbReference type="GO" id="GO:0050839">
    <property type="term" value="F:cell adhesion molecule binding"/>
    <property type="evidence" value="ECO:0000318"/>
    <property type="project" value="GO_Central"/>
</dbReference>
<evidence type="ECO:0000256" key="2">
    <source>
        <dbReference type="ARBA" id="ARBA00006692"/>
    </source>
</evidence>
<evidence type="ECO:0000259" key="24">
    <source>
        <dbReference type="PROSITE" id="PS50024"/>
    </source>
</evidence>
<evidence type="ECO:0000256" key="17">
    <source>
        <dbReference type="ARBA" id="ARBA00023180"/>
    </source>
</evidence>
<evidence type="ECO:0000256" key="6">
    <source>
        <dbReference type="ARBA" id="ARBA00022692"/>
    </source>
</evidence>
<dbReference type="SMART" id="SM00408">
    <property type="entry name" value="IGc2"/>
    <property type="match status" value="7"/>
</dbReference>
<gene>
    <name evidence="27" type="primary">LOC118404299</name>
</gene>
<evidence type="ECO:0000256" key="7">
    <source>
        <dbReference type="ARBA" id="ARBA00022729"/>
    </source>
</evidence>
<dbReference type="InterPro" id="IPR003598">
    <property type="entry name" value="Ig_sub2"/>
</dbReference>